<dbReference type="SUPFAM" id="SSF56801">
    <property type="entry name" value="Acetyl-CoA synthetase-like"/>
    <property type="match status" value="1"/>
</dbReference>
<dbReference type="Pfam" id="PF00668">
    <property type="entry name" value="Condensation"/>
    <property type="match status" value="1"/>
</dbReference>
<gene>
    <name evidence="7" type="ORF">OVN521_LOCUS5683</name>
    <name evidence="6" type="ORF">WKI299_LOCUS14490</name>
</gene>
<reference evidence="6" key="1">
    <citation type="submission" date="2021-02" db="EMBL/GenBank/DDBJ databases">
        <authorList>
            <person name="Nowell W R."/>
        </authorList>
    </citation>
    <scope>NUCLEOTIDE SEQUENCE</scope>
</reference>
<dbReference type="InterPro" id="IPR045851">
    <property type="entry name" value="AMP-bd_C_sf"/>
</dbReference>
<dbReference type="EMBL" id="CAJNRF010005654">
    <property type="protein sequence ID" value="CAF2072798.1"/>
    <property type="molecule type" value="Genomic_DNA"/>
</dbReference>
<evidence type="ECO:0000313" key="6">
    <source>
        <dbReference type="EMBL" id="CAF2072798.1"/>
    </source>
</evidence>
<evidence type="ECO:0000259" key="4">
    <source>
        <dbReference type="Pfam" id="PF00550"/>
    </source>
</evidence>
<protein>
    <recommendedName>
        <fullName evidence="10">Carrier domain-containing protein</fullName>
    </recommendedName>
</protein>
<dbReference type="Proteomes" id="UP000663856">
    <property type="component" value="Unassembled WGS sequence"/>
</dbReference>
<dbReference type="Proteomes" id="UP000663866">
    <property type="component" value="Unassembled WGS sequence"/>
</dbReference>
<dbReference type="AlphaFoldDB" id="A0A816RPR3"/>
<dbReference type="EMBL" id="CAJOBG010000573">
    <property type="protein sequence ID" value="CAF3831521.1"/>
    <property type="molecule type" value="Genomic_DNA"/>
</dbReference>
<dbReference type="SUPFAM" id="SSF52777">
    <property type="entry name" value="CoA-dependent acyltransferases"/>
    <property type="match status" value="2"/>
</dbReference>
<dbReference type="InterPro" id="IPR001242">
    <property type="entry name" value="Condensation_dom"/>
</dbReference>
<keyword evidence="9" id="KW-1185">Reference proteome</keyword>
<comment type="caution">
    <text evidence="6">The sequence shown here is derived from an EMBL/GenBank/DDBJ whole genome shotgun (WGS) entry which is preliminary data.</text>
</comment>
<dbReference type="Pfam" id="PF00501">
    <property type="entry name" value="AMP-binding"/>
    <property type="match status" value="1"/>
</dbReference>
<dbReference type="SUPFAM" id="SSF47336">
    <property type="entry name" value="ACP-like"/>
    <property type="match status" value="1"/>
</dbReference>
<dbReference type="GO" id="GO:0043041">
    <property type="term" value="P:amino acid activation for nonribosomal peptide biosynthetic process"/>
    <property type="evidence" value="ECO:0007669"/>
    <property type="project" value="TreeGrafter"/>
</dbReference>
<name>A0A816RPR3_9BILA</name>
<evidence type="ECO:0000259" key="3">
    <source>
        <dbReference type="Pfam" id="PF00501"/>
    </source>
</evidence>
<dbReference type="InterPro" id="IPR000873">
    <property type="entry name" value="AMP-dep_synth/lig_dom"/>
</dbReference>
<feature type="domain" description="Carrier" evidence="4">
    <location>
        <begin position="1002"/>
        <end position="1043"/>
    </location>
</feature>
<dbReference type="InterPro" id="IPR036736">
    <property type="entry name" value="ACP-like_sf"/>
</dbReference>
<dbReference type="PANTHER" id="PTHR45527:SF1">
    <property type="entry name" value="FATTY ACID SYNTHASE"/>
    <property type="match status" value="1"/>
</dbReference>
<evidence type="ECO:0008006" key="10">
    <source>
        <dbReference type="Google" id="ProtNLM"/>
    </source>
</evidence>
<dbReference type="GO" id="GO:0005737">
    <property type="term" value="C:cytoplasm"/>
    <property type="evidence" value="ECO:0007669"/>
    <property type="project" value="TreeGrafter"/>
</dbReference>
<keyword evidence="2" id="KW-0597">Phosphoprotein</keyword>
<evidence type="ECO:0000256" key="2">
    <source>
        <dbReference type="ARBA" id="ARBA00022553"/>
    </source>
</evidence>
<dbReference type="Gene3D" id="3.30.559.30">
    <property type="entry name" value="Nonribosomal peptide synthetase, condensation domain"/>
    <property type="match status" value="1"/>
</dbReference>
<dbReference type="Pfam" id="PF00550">
    <property type="entry name" value="PP-binding"/>
    <property type="match status" value="1"/>
</dbReference>
<evidence type="ECO:0000313" key="9">
    <source>
        <dbReference type="Proteomes" id="UP000663866"/>
    </source>
</evidence>
<dbReference type="GO" id="GO:0003824">
    <property type="term" value="F:catalytic activity"/>
    <property type="evidence" value="ECO:0007669"/>
    <property type="project" value="InterPro"/>
</dbReference>
<accession>A0A816RPR3</accession>
<evidence type="ECO:0000256" key="1">
    <source>
        <dbReference type="ARBA" id="ARBA00022450"/>
    </source>
</evidence>
<dbReference type="InterPro" id="IPR042099">
    <property type="entry name" value="ANL_N_sf"/>
</dbReference>
<evidence type="ECO:0000313" key="8">
    <source>
        <dbReference type="Proteomes" id="UP000663856"/>
    </source>
</evidence>
<dbReference type="InterPro" id="IPR009081">
    <property type="entry name" value="PP-bd_ACP"/>
</dbReference>
<evidence type="ECO:0000313" key="7">
    <source>
        <dbReference type="EMBL" id="CAF3831521.1"/>
    </source>
</evidence>
<feature type="domain" description="Condensation" evidence="5">
    <location>
        <begin position="2"/>
        <end position="452"/>
    </location>
</feature>
<dbReference type="Gene3D" id="1.10.1200.10">
    <property type="entry name" value="ACP-like"/>
    <property type="match status" value="1"/>
</dbReference>
<dbReference type="Gene3D" id="3.40.50.12780">
    <property type="entry name" value="N-terminal domain of ligase-like"/>
    <property type="match status" value="1"/>
</dbReference>
<dbReference type="PANTHER" id="PTHR45527">
    <property type="entry name" value="NONRIBOSOMAL PEPTIDE SYNTHETASE"/>
    <property type="match status" value="1"/>
</dbReference>
<dbReference type="CDD" id="cd05930">
    <property type="entry name" value="A_NRPS"/>
    <property type="match status" value="1"/>
</dbReference>
<organism evidence="6 8">
    <name type="scientific">Rotaria magnacalcarata</name>
    <dbReference type="NCBI Taxonomy" id="392030"/>
    <lineage>
        <taxon>Eukaryota</taxon>
        <taxon>Metazoa</taxon>
        <taxon>Spiralia</taxon>
        <taxon>Gnathifera</taxon>
        <taxon>Rotifera</taxon>
        <taxon>Eurotatoria</taxon>
        <taxon>Bdelloidea</taxon>
        <taxon>Philodinida</taxon>
        <taxon>Philodinidae</taxon>
        <taxon>Rotaria</taxon>
    </lineage>
</organism>
<dbReference type="GO" id="GO:0031177">
    <property type="term" value="F:phosphopantetheine binding"/>
    <property type="evidence" value="ECO:0007669"/>
    <property type="project" value="TreeGrafter"/>
</dbReference>
<keyword evidence="1" id="KW-0596">Phosphopantetheine</keyword>
<dbReference type="InterPro" id="IPR023213">
    <property type="entry name" value="CAT-like_dom_sf"/>
</dbReference>
<dbReference type="Gene3D" id="3.30.300.30">
    <property type="match status" value="1"/>
</dbReference>
<feature type="domain" description="AMP-dependent synthetase/ligase" evidence="3">
    <location>
        <begin position="478"/>
        <end position="827"/>
    </location>
</feature>
<evidence type="ECO:0000259" key="5">
    <source>
        <dbReference type="Pfam" id="PF00668"/>
    </source>
</evidence>
<sequence length="1149" mass="131973">MSAVQEEMFASYKRSPTDPKYHLALKYNLSEQQSLVFDIVKFRRALRTLTLSHDLLRSTFHIVGSELVYHEHISDLDSKLDTSVNWLTISNLTKQSEYILNIIRQSFDLEHNLPFRIHFIKDVISKNLTIVFVIHHIAADGYSLTKLIHAQLWELYDHDDIPNYLLVANRTFAQHVHERCAISQERTEQWTSDARWWQEHYGSAICTTIKLPPPEVPIYVSNSTSNNMNNEDKHIANRLQYKTLCIPADLWQATEALCSSNECTPFIACLSILWTLLTQYTQDDRFSIHIAFAARPGPYKNTVGPFAHAFPLSLGTNQSAINADQDIFNKFLMRTRRLILEAKQHEMITLSEIHLQTKQLQSMPAQVSIAISAISTPEAVPHLDSSECIFFSPSDFTIFLYAKQHTLEWCFNTTIIDSNLIDRLQANYLTLLQYVVRDSDRPMHMYNELWETEFNQVINRFQRTTTDKYYELTLHGIFEQAVTLWPNRVAIEHQCNSITYLKLNERATKLAIYLQRQSVKPNDLVCVLMEKSIAAIICILAVLKSGAGYVSVDVSLPINQIQHILKYSGSRLVLVNTADKGVWGDVVSTKQVRLEAIFFPNNEEEDIWINENMDSYQPIYNSKSMAYALWTSGVRSSSKWVEVNHGGTVNALLSLQDESPLKAEDKMLHVSSLSFDSSVAQLFHPFSQGACVVLIKINFSIDDVRDIIEVVQRHRVSVIELTPSLLNRVNPSDVVPPVRLVYISGETCPLNVAKIWSQKVPTYNLYGSTETSIYTHVARLLPDHMRVMIGRSLPNTLCYILDDQMRPVFIGVVGKLWIGGTAPARGYRNREDLTKSKFIDNTFHPHDGGMIFNTGDLARWQSDGQIEYLSHQDTQFKYHDNRIELDEIERCILDLKNSHNTQFSPQEAAVIVYNNDENAKESKQIYLCAYVTPTSVDLVKLKQRVNILLPSFMCPTYFITLDRLPLTNNGKINRNALSNLPIVDLTKSKNKPQKYQQTIQRKIHEIWCFLLKLDFVDPEESFFDIGGNSLLYLKLIGTIQKQFFAGRLSSLQPLIESWFDTTNIYAQTILIENSLKKNQIICRDRQICATKRRLRAHIKTLRSAHSPTMRIIKPTSRKSSAIFNFSPNNNLLDYPQVNIHLVFQQLFFK</sequence>
<proteinExistence type="predicted"/>
<dbReference type="GO" id="GO:0044550">
    <property type="term" value="P:secondary metabolite biosynthetic process"/>
    <property type="evidence" value="ECO:0007669"/>
    <property type="project" value="TreeGrafter"/>
</dbReference>
<dbReference type="Gene3D" id="3.30.559.10">
    <property type="entry name" value="Chloramphenicol acetyltransferase-like domain"/>
    <property type="match status" value="1"/>
</dbReference>